<evidence type="ECO:0000313" key="1">
    <source>
        <dbReference type="EMBL" id="KAB2823369.1"/>
    </source>
</evidence>
<organism evidence="1 2">
    <name type="scientific">Aliivibrio finisterrensis</name>
    <dbReference type="NCBI Taxonomy" id="511998"/>
    <lineage>
        <taxon>Bacteria</taxon>
        <taxon>Pseudomonadati</taxon>
        <taxon>Pseudomonadota</taxon>
        <taxon>Gammaproteobacteria</taxon>
        <taxon>Vibrionales</taxon>
        <taxon>Vibrionaceae</taxon>
        <taxon>Aliivibrio</taxon>
    </lineage>
</organism>
<name>A0A6N6RPH1_9GAMM</name>
<dbReference type="Proteomes" id="UP000434870">
    <property type="component" value="Unassembled WGS sequence"/>
</dbReference>
<sequence>MNSRLFLQWLEYAIDRVGNGYFGYAERVYCYELYHFVRVAMYAYERQYGQIENVFLHSELVKSIVPDEEAQVLEILPLQSRRMPDFLFHSPGNADHQLVAIEVKVTSPLSLDELVSDLQKLSELRVNYRYEMVIFHCVNSSIDRIFTLIERALNRGIELDPQILVICKPAYGEAIQKMTVSAIIEEIT</sequence>
<dbReference type="RefSeq" id="WP_151656514.1">
    <property type="nucleotide sequence ID" value="NZ_WBVP01000025.1"/>
</dbReference>
<accession>A0A6N6RPH1</accession>
<comment type="caution">
    <text evidence="1">The sequence shown here is derived from an EMBL/GenBank/DDBJ whole genome shotgun (WGS) entry which is preliminary data.</text>
</comment>
<gene>
    <name evidence="1" type="ORF">F8B77_15845</name>
</gene>
<dbReference type="AlphaFoldDB" id="A0A6N6RPH1"/>
<dbReference type="EMBL" id="WBVP01000025">
    <property type="protein sequence ID" value="KAB2823369.1"/>
    <property type="molecule type" value="Genomic_DNA"/>
</dbReference>
<protein>
    <submittedName>
        <fullName evidence="1">Uncharacterized protein</fullName>
    </submittedName>
</protein>
<evidence type="ECO:0000313" key="2">
    <source>
        <dbReference type="Proteomes" id="UP000434870"/>
    </source>
</evidence>
<reference evidence="1 2" key="1">
    <citation type="submission" date="2019-09" db="EMBL/GenBank/DDBJ databases">
        <title>Genome of Aliivibrio finisterrensis LMG 23869 (type strain).</title>
        <authorList>
            <person name="Bowman J.P."/>
        </authorList>
    </citation>
    <scope>NUCLEOTIDE SEQUENCE [LARGE SCALE GENOMIC DNA]</scope>
    <source>
        <strain evidence="1 2">LMG 23869</strain>
    </source>
</reference>
<proteinExistence type="predicted"/>